<protein>
    <submittedName>
        <fullName evidence="3">OmpW family protein</fullName>
    </submittedName>
    <submittedName>
        <fullName evidence="2">Outer membrane protein</fullName>
    </submittedName>
</protein>
<reference evidence="2 4" key="1">
    <citation type="submission" date="2016-10" db="EMBL/GenBank/DDBJ databases">
        <authorList>
            <person name="Varghese N."/>
            <person name="Submissions S."/>
        </authorList>
    </citation>
    <scope>NUCLEOTIDE SEQUENCE [LARGE SCALE GENOMIC DNA]</scope>
    <source>
        <strain evidence="2 4">DSM 17835</strain>
    </source>
</reference>
<reference evidence="3 5" key="2">
    <citation type="submission" date="2019-06" db="EMBL/GenBank/DDBJ databases">
        <title>Pseudomonas bimorpha sp. nov. isolated from bovine raw milk and skim milk concentrate.</title>
        <authorList>
            <person name="Hofmann K."/>
            <person name="Huptas C."/>
            <person name="Doll E."/>
            <person name="Scherer S."/>
            <person name="Wenning M."/>
        </authorList>
    </citation>
    <scope>NUCLEOTIDE SEQUENCE [LARGE SCALE GENOMIC DNA]</scope>
    <source>
        <strain evidence="3 5">DSM 17835</strain>
    </source>
</reference>
<evidence type="ECO:0000313" key="2">
    <source>
        <dbReference type="EMBL" id="SDE71621.1"/>
    </source>
</evidence>
<dbReference type="EMBL" id="LT629689">
    <property type="protein sequence ID" value="SDE71621.1"/>
    <property type="molecule type" value="Genomic_DNA"/>
</dbReference>
<dbReference type="Gene3D" id="2.40.160.20">
    <property type="match status" value="1"/>
</dbReference>
<dbReference type="NCBIfam" id="TIGR01414">
    <property type="entry name" value="autotrans_barl"/>
    <property type="match status" value="1"/>
</dbReference>
<accession>A0A5C5QNR4</accession>
<feature type="chain" id="PRO_5022978051" evidence="1">
    <location>
        <begin position="25"/>
        <end position="200"/>
    </location>
</feature>
<dbReference type="InterPro" id="IPR005618">
    <property type="entry name" value="OMPW"/>
</dbReference>
<evidence type="ECO:0000256" key="1">
    <source>
        <dbReference type="SAM" id="SignalP"/>
    </source>
</evidence>
<dbReference type="EMBL" id="VFET01000001">
    <property type="protein sequence ID" value="TWS07192.1"/>
    <property type="molecule type" value="Genomic_DNA"/>
</dbReference>
<evidence type="ECO:0000313" key="4">
    <source>
        <dbReference type="Proteomes" id="UP000182858"/>
    </source>
</evidence>
<name>A0A5C5QNR4_9PSED</name>
<dbReference type="GeneID" id="78552240"/>
<dbReference type="Proteomes" id="UP000317951">
    <property type="component" value="Unassembled WGS sequence"/>
</dbReference>
<evidence type="ECO:0000313" key="3">
    <source>
        <dbReference type="EMBL" id="TWS07192.1"/>
    </source>
</evidence>
<dbReference type="InterPro" id="IPR006315">
    <property type="entry name" value="OM_autotransptr_brl_dom"/>
</dbReference>
<dbReference type="GO" id="GO:0055085">
    <property type="term" value="P:transmembrane transport"/>
    <property type="evidence" value="ECO:0007669"/>
    <property type="project" value="TreeGrafter"/>
</dbReference>
<dbReference type="RefSeq" id="WP_078835156.1">
    <property type="nucleotide sequence ID" value="NZ_FUYI01000030.1"/>
</dbReference>
<dbReference type="Proteomes" id="UP000182858">
    <property type="component" value="Chromosome I"/>
</dbReference>
<feature type="signal peptide" evidence="1">
    <location>
        <begin position="1"/>
        <end position="24"/>
    </location>
</feature>
<dbReference type="InterPro" id="IPR011250">
    <property type="entry name" value="OMP/PagP_B-barrel"/>
</dbReference>
<organism evidence="3 5">
    <name type="scientific">Pseudomonas extremaustralis</name>
    <dbReference type="NCBI Taxonomy" id="359110"/>
    <lineage>
        <taxon>Bacteria</taxon>
        <taxon>Pseudomonadati</taxon>
        <taxon>Pseudomonadota</taxon>
        <taxon>Gammaproteobacteria</taxon>
        <taxon>Pseudomonadales</taxon>
        <taxon>Pseudomonadaceae</taxon>
        <taxon>Pseudomonas</taxon>
    </lineage>
</organism>
<dbReference type="PANTHER" id="PTHR36920">
    <property type="match status" value="1"/>
</dbReference>
<gene>
    <name evidence="3" type="ORF">FIV36_00075</name>
    <name evidence="2" type="ORF">SAMN05216591_0718</name>
</gene>
<dbReference type="GO" id="GO:0019867">
    <property type="term" value="C:outer membrane"/>
    <property type="evidence" value="ECO:0007669"/>
    <property type="project" value="InterPro"/>
</dbReference>
<keyword evidence="1" id="KW-0732">Signal</keyword>
<keyword evidence="4" id="KW-1185">Reference proteome</keyword>
<proteinExistence type="predicted"/>
<sequence length="200" mass="21843">MQYRWLRRTTLGALLCVAAPLVYAESPWQVRVGISDIVPTSAPGNISPGTIDINSSVGPTFNIAYFLTPNWAIDVLGGLPFKHDIKLNGDKVGSTRHLPPIVSLQYHFLPGAKVQPFVGVGVNYTYFFDEHLDNGAKLELSDSWGAAFQAGVDVAIDEHWSLGADVRYAKINSDVRIAGTKVGSVDVDPTIYSFNLGYRF</sequence>
<evidence type="ECO:0000313" key="5">
    <source>
        <dbReference type="Proteomes" id="UP000317951"/>
    </source>
</evidence>
<dbReference type="OrthoDB" id="9807574at2"/>
<dbReference type="Pfam" id="PF03922">
    <property type="entry name" value="OmpW"/>
    <property type="match status" value="1"/>
</dbReference>
<dbReference type="SUPFAM" id="SSF56925">
    <property type="entry name" value="OMPA-like"/>
    <property type="match status" value="1"/>
</dbReference>
<dbReference type="PANTHER" id="PTHR36920:SF1">
    <property type="entry name" value="OUTER MEMBRANE PROTEIN W"/>
    <property type="match status" value="1"/>
</dbReference>
<dbReference type="AlphaFoldDB" id="A0A5C5QNR4"/>